<organism evidence="2 3">
    <name type="scientific">Sesamum alatum</name>
    <dbReference type="NCBI Taxonomy" id="300844"/>
    <lineage>
        <taxon>Eukaryota</taxon>
        <taxon>Viridiplantae</taxon>
        <taxon>Streptophyta</taxon>
        <taxon>Embryophyta</taxon>
        <taxon>Tracheophyta</taxon>
        <taxon>Spermatophyta</taxon>
        <taxon>Magnoliopsida</taxon>
        <taxon>eudicotyledons</taxon>
        <taxon>Gunneridae</taxon>
        <taxon>Pentapetalae</taxon>
        <taxon>asterids</taxon>
        <taxon>lamiids</taxon>
        <taxon>Lamiales</taxon>
        <taxon>Pedaliaceae</taxon>
        <taxon>Sesamum</taxon>
    </lineage>
</organism>
<keyword evidence="3" id="KW-1185">Reference proteome</keyword>
<dbReference type="EMBL" id="JACGWO010000007">
    <property type="protein sequence ID" value="KAK4422505.1"/>
    <property type="molecule type" value="Genomic_DNA"/>
</dbReference>
<gene>
    <name evidence="2" type="ORF">Salat_1833000</name>
</gene>
<feature type="compositionally biased region" description="Basic residues" evidence="1">
    <location>
        <begin position="114"/>
        <end position="123"/>
    </location>
</feature>
<dbReference type="InterPro" id="IPR051372">
    <property type="entry name" value="CWC21"/>
</dbReference>
<accession>A0AAE1Y2Q5</accession>
<dbReference type="AlphaFoldDB" id="A0AAE1Y2Q5"/>
<dbReference type="PANTHER" id="PTHR36562">
    <property type="entry name" value="SERINE/ARGININE REPETITIVE MATRIX 2"/>
    <property type="match status" value="1"/>
</dbReference>
<reference evidence="2" key="1">
    <citation type="submission" date="2020-06" db="EMBL/GenBank/DDBJ databases">
        <authorList>
            <person name="Li T."/>
            <person name="Hu X."/>
            <person name="Zhang T."/>
            <person name="Song X."/>
            <person name="Zhang H."/>
            <person name="Dai N."/>
            <person name="Sheng W."/>
            <person name="Hou X."/>
            <person name="Wei L."/>
        </authorList>
    </citation>
    <scope>NUCLEOTIDE SEQUENCE</scope>
    <source>
        <strain evidence="2">3651</strain>
        <tissue evidence="2">Leaf</tissue>
    </source>
</reference>
<feature type="compositionally biased region" description="Basic and acidic residues" evidence="1">
    <location>
        <begin position="92"/>
        <end position="104"/>
    </location>
</feature>
<proteinExistence type="predicted"/>
<protein>
    <submittedName>
        <fullName evidence="2">Pre-splicing factor cwc21</fullName>
    </submittedName>
</protein>
<comment type="caution">
    <text evidence="2">The sequence shown here is derived from an EMBL/GenBank/DDBJ whole genome shotgun (WGS) entry which is preliminary data.</text>
</comment>
<dbReference type="Proteomes" id="UP001293254">
    <property type="component" value="Unassembled WGS sequence"/>
</dbReference>
<dbReference type="CDD" id="cd21372">
    <property type="entry name" value="cwf21_CWC21-like"/>
    <property type="match status" value="1"/>
</dbReference>
<evidence type="ECO:0000313" key="3">
    <source>
        <dbReference type="Proteomes" id="UP001293254"/>
    </source>
</evidence>
<dbReference type="PANTHER" id="PTHR36562:SF5">
    <property type="entry name" value="SERINE_ARGININE REPETITIVE MATRIX 2"/>
    <property type="match status" value="1"/>
</dbReference>
<sequence length="123" mass="13855">MYGGIGLQTPQGSGTNGFIQLSKFFVKPKTKTKTNTNTYSGKGFEWDQGTAGATRQSNKQILEHDRKRKIQLKILVNLIDHGYTDAEKLDEAKDSEDLGRDAHEAPGFVDNSAHRHKRRRKII</sequence>
<dbReference type="GO" id="GO:0005634">
    <property type="term" value="C:nucleus"/>
    <property type="evidence" value="ECO:0007669"/>
    <property type="project" value="TreeGrafter"/>
</dbReference>
<feature type="region of interest" description="Disordered" evidence="1">
    <location>
        <begin position="92"/>
        <end position="123"/>
    </location>
</feature>
<name>A0AAE1Y2Q5_9LAMI</name>
<evidence type="ECO:0000313" key="2">
    <source>
        <dbReference type="EMBL" id="KAK4422505.1"/>
    </source>
</evidence>
<reference evidence="2" key="2">
    <citation type="journal article" date="2024" name="Plant">
        <title>Genomic evolution and insights into agronomic trait innovations of Sesamum species.</title>
        <authorList>
            <person name="Miao H."/>
            <person name="Wang L."/>
            <person name="Qu L."/>
            <person name="Liu H."/>
            <person name="Sun Y."/>
            <person name="Le M."/>
            <person name="Wang Q."/>
            <person name="Wei S."/>
            <person name="Zheng Y."/>
            <person name="Lin W."/>
            <person name="Duan Y."/>
            <person name="Cao H."/>
            <person name="Xiong S."/>
            <person name="Wang X."/>
            <person name="Wei L."/>
            <person name="Li C."/>
            <person name="Ma Q."/>
            <person name="Ju M."/>
            <person name="Zhao R."/>
            <person name="Li G."/>
            <person name="Mu C."/>
            <person name="Tian Q."/>
            <person name="Mei H."/>
            <person name="Zhang T."/>
            <person name="Gao T."/>
            <person name="Zhang H."/>
        </authorList>
    </citation>
    <scope>NUCLEOTIDE SEQUENCE</scope>
    <source>
        <strain evidence="2">3651</strain>
    </source>
</reference>
<evidence type="ECO:0000256" key="1">
    <source>
        <dbReference type="SAM" id="MobiDB-lite"/>
    </source>
</evidence>